<evidence type="ECO:0000313" key="2">
    <source>
        <dbReference type="Proteomes" id="UP001460072"/>
    </source>
</evidence>
<reference evidence="1 2" key="1">
    <citation type="submission" date="2024-03" db="EMBL/GenBank/DDBJ databases">
        <title>Two novel species of the genus Flavobacterium exhibiting potentially degradation of complex polysaccharides.</title>
        <authorList>
            <person name="Lian X."/>
        </authorList>
    </citation>
    <scope>NUCLEOTIDE SEQUENCE [LARGE SCALE GENOMIC DNA]</scope>
    <source>
        <strain evidence="2">j3</strain>
    </source>
</reference>
<sequence length="324" mass="38831">MKFFYISLLLYFFSGELVFSQPGAYSGILKFKVYKDGKIINLFDKNWKITTGKYTQLESQKPYDFPNFYQITPKGTPVGGMVSEDFYLDIIFKKDTMKILTPSFRSKDVILDSIPFMKGTFKIPQHIYDLKYLTDNKFKKYQPKINGNWELFKKNSFNCFIEKIESLDNVSQNNFSSYTNEFDYILIPDRQYYYFKENVIIETNDDENFSIYEVKDITEVTFWNRRLKSNKIKIKSLFYKENALYAIIDKFYGNTTGESYGIYKLHFVKDEIPDDFRNYLEMKQTTEDYNAIEKFIEKYPNHWPGYDLEQIKSDYEKKNKSFKN</sequence>
<evidence type="ECO:0000313" key="1">
    <source>
        <dbReference type="EMBL" id="MEM0543724.1"/>
    </source>
</evidence>
<dbReference type="Proteomes" id="UP001460072">
    <property type="component" value="Unassembled WGS sequence"/>
</dbReference>
<organism evidence="1 2">
    <name type="scientific">Flavobacterium aureirubrum</name>
    <dbReference type="NCBI Taxonomy" id="3133147"/>
    <lineage>
        <taxon>Bacteria</taxon>
        <taxon>Pseudomonadati</taxon>
        <taxon>Bacteroidota</taxon>
        <taxon>Flavobacteriia</taxon>
        <taxon>Flavobacteriales</taxon>
        <taxon>Flavobacteriaceae</taxon>
        <taxon>Flavobacterium</taxon>
    </lineage>
</organism>
<accession>A0ABU9NA28</accession>
<dbReference type="RefSeq" id="WP_342696900.1">
    <property type="nucleotide sequence ID" value="NZ_JBCGDO010000024.1"/>
</dbReference>
<protein>
    <recommendedName>
        <fullName evidence="3">YARHG domain-containing protein</fullName>
    </recommendedName>
</protein>
<comment type="caution">
    <text evidence="1">The sequence shown here is derived from an EMBL/GenBank/DDBJ whole genome shotgun (WGS) entry which is preliminary data.</text>
</comment>
<proteinExistence type="predicted"/>
<name>A0ABU9NA28_9FLAO</name>
<gene>
    <name evidence="1" type="ORF">WFZ85_13960</name>
</gene>
<evidence type="ECO:0008006" key="3">
    <source>
        <dbReference type="Google" id="ProtNLM"/>
    </source>
</evidence>
<keyword evidence="2" id="KW-1185">Reference proteome</keyword>
<dbReference type="EMBL" id="JBCGDO010000024">
    <property type="protein sequence ID" value="MEM0543724.1"/>
    <property type="molecule type" value="Genomic_DNA"/>
</dbReference>